<comment type="caution">
    <text evidence="3">The sequence shown here is derived from an EMBL/GenBank/DDBJ whole genome shotgun (WGS) entry which is preliminary data.</text>
</comment>
<reference evidence="4 6" key="2">
    <citation type="submission" date="2017-12" db="EMBL/GenBank/DDBJ databases">
        <title>Comparative Functional Genomics of Dry Heat Resistant strains isolated from the Viking Spacecraft.</title>
        <authorList>
            <person name="Seuylemezian A."/>
            <person name="Cooper K."/>
            <person name="Vaishampayan P."/>
        </authorList>
    </citation>
    <scope>NUCLEOTIDE SEQUENCE [LARGE SCALE GENOMIC DNA]</scope>
    <source>
        <strain evidence="4 6">ATCC 29669</strain>
    </source>
</reference>
<dbReference type="Proteomes" id="UP000234951">
    <property type="component" value="Unassembled WGS sequence"/>
</dbReference>
<evidence type="ECO:0000259" key="2">
    <source>
        <dbReference type="PROSITE" id="PS50943"/>
    </source>
</evidence>
<dbReference type="EMBL" id="PGVA01000015">
    <property type="protein sequence ID" value="PLR83892.1"/>
    <property type="molecule type" value="Genomic_DNA"/>
</dbReference>
<proteinExistence type="inferred from homology"/>
<evidence type="ECO:0000256" key="1">
    <source>
        <dbReference type="ARBA" id="ARBA00007227"/>
    </source>
</evidence>
<evidence type="ECO:0000313" key="4">
    <source>
        <dbReference type="EMBL" id="PLR88426.1"/>
    </source>
</evidence>
<reference evidence="3 5" key="1">
    <citation type="submission" date="2017-11" db="EMBL/GenBank/DDBJ databases">
        <title>Comparitive Functional Genomics of Dry Heat Resistant strains isolated from the Viking Spacecraft.</title>
        <authorList>
            <person name="Seuylemezian A."/>
            <person name="Cooper K."/>
            <person name="Vaishampayan P."/>
        </authorList>
    </citation>
    <scope>NUCLEOTIDE SEQUENCE [LARGE SCALE GENOMIC DNA]</scope>
    <source>
        <strain evidence="3 5">M4.6</strain>
    </source>
</reference>
<dbReference type="EMBL" id="PGVD01000104">
    <property type="protein sequence ID" value="PLR88426.1"/>
    <property type="molecule type" value="Genomic_DNA"/>
</dbReference>
<accession>A0A2N5GNE5</accession>
<dbReference type="Proteomes" id="UP000235114">
    <property type="component" value="Unassembled WGS sequence"/>
</dbReference>
<organism evidence="3 5">
    <name type="scientific">Bacillus canaveralius</name>
    <dbReference type="NCBI Taxonomy" id="1403243"/>
    <lineage>
        <taxon>Bacteria</taxon>
        <taxon>Bacillati</taxon>
        <taxon>Bacillota</taxon>
        <taxon>Bacilli</taxon>
        <taxon>Bacillales</taxon>
        <taxon>Bacillaceae</taxon>
        <taxon>Bacillus</taxon>
    </lineage>
</organism>
<dbReference type="InterPro" id="IPR001387">
    <property type="entry name" value="Cro/C1-type_HTH"/>
</dbReference>
<comment type="similarity">
    <text evidence="1">Belongs to the short-chain fatty acyl-CoA assimilation regulator (ScfR) family.</text>
</comment>
<keyword evidence="6" id="KW-1185">Reference proteome</keyword>
<dbReference type="InterPro" id="IPR010982">
    <property type="entry name" value="Lambda_DNA-bd_dom_sf"/>
</dbReference>
<evidence type="ECO:0000313" key="6">
    <source>
        <dbReference type="Proteomes" id="UP000235114"/>
    </source>
</evidence>
<evidence type="ECO:0000313" key="5">
    <source>
        <dbReference type="Proteomes" id="UP000234951"/>
    </source>
</evidence>
<dbReference type="PANTHER" id="PTHR43236">
    <property type="entry name" value="ANTITOXIN HIGA1"/>
    <property type="match status" value="1"/>
</dbReference>
<dbReference type="AlphaFoldDB" id="A0A2N5GNE5"/>
<dbReference type="Gene3D" id="1.10.10.2910">
    <property type="match status" value="1"/>
</dbReference>
<dbReference type="GO" id="GO:0003677">
    <property type="term" value="F:DNA binding"/>
    <property type="evidence" value="ECO:0007669"/>
    <property type="project" value="InterPro"/>
</dbReference>
<dbReference type="Gene3D" id="1.10.260.40">
    <property type="entry name" value="lambda repressor-like DNA-binding domains"/>
    <property type="match status" value="1"/>
</dbReference>
<dbReference type="CDD" id="cd00093">
    <property type="entry name" value="HTH_XRE"/>
    <property type="match status" value="1"/>
</dbReference>
<dbReference type="PROSITE" id="PS50943">
    <property type="entry name" value="HTH_CROC1"/>
    <property type="match status" value="1"/>
</dbReference>
<dbReference type="PANTHER" id="PTHR43236:SF1">
    <property type="entry name" value="BLL7220 PROTEIN"/>
    <property type="match status" value="1"/>
</dbReference>
<protein>
    <recommendedName>
        <fullName evidence="2">HTH cro/C1-type domain-containing protein</fullName>
    </recommendedName>
</protein>
<dbReference type="SUPFAM" id="SSF47413">
    <property type="entry name" value="lambda repressor-like DNA-binding domains"/>
    <property type="match status" value="1"/>
</dbReference>
<feature type="domain" description="HTH cro/C1-type" evidence="2">
    <location>
        <begin position="44"/>
        <end position="98"/>
    </location>
</feature>
<dbReference type="InterPro" id="IPR010359">
    <property type="entry name" value="IrrE_HExxH"/>
</dbReference>
<dbReference type="InterPro" id="IPR052345">
    <property type="entry name" value="Rad_response_metalloprotease"/>
</dbReference>
<gene>
    <name evidence="3" type="ORF">CU635_08285</name>
    <name evidence="4" type="ORF">CVD25_22715</name>
</gene>
<name>A0A2N5GNE5_9BACI</name>
<evidence type="ECO:0000313" key="3">
    <source>
        <dbReference type="EMBL" id="PLR83892.1"/>
    </source>
</evidence>
<sequence>MVSTLKANLKTSKNLAWKNFSNLLKRWEKMNVRVQTHNFNGKKLKTARIARGVTLEELGKLLNLSHQSVSKYENGKASPDYETLQRISGILEFTPSFFYSDNNNNLDPQTSHFFRSGAAVARKYKDQVKEKVRLLAYVIEFIESRIRLPEFKYPDFIANHTEFRQLDLSEIDSIAEQLRRYLGLGDGPISNITALCEKMGIVISSSKMDNEKIDACTVFYKNRPYILLNNERLSAVRLRFNIAHELGHILLHSRYTEKDINDKSKHKRIEQEANRFASSLLMPEATLVPELSSSGLDYLLLLKEHWKTSIQAIVYRAEELGIFTSDYALYLRQQISRKKWRQHEPLDDIIPIEKPMLFIQALNMIINKYNITIEEISFQIGLTIEDISLLGELVVEKPLSKPLDVENHNVVYLHNKNS</sequence>
<dbReference type="Pfam" id="PF06114">
    <property type="entry name" value="Peptidase_M78"/>
    <property type="match status" value="1"/>
</dbReference>
<dbReference type="SMART" id="SM00530">
    <property type="entry name" value="HTH_XRE"/>
    <property type="match status" value="1"/>
</dbReference>
<dbReference type="Pfam" id="PF01381">
    <property type="entry name" value="HTH_3"/>
    <property type="match status" value="1"/>
</dbReference>